<evidence type="ECO:0000313" key="2">
    <source>
        <dbReference type="Proteomes" id="UP000003882"/>
    </source>
</evidence>
<proteinExistence type="predicted"/>
<dbReference type="AlphaFoldDB" id="B6XW93"/>
<reference evidence="1 2" key="2">
    <citation type="submission" date="2008-10" db="EMBL/GenBank/DDBJ databases">
        <authorList>
            <person name="Fulton L."/>
            <person name="Clifton S."/>
            <person name="Fulton B."/>
            <person name="Xu J."/>
            <person name="Minx P."/>
            <person name="Pepin K.H."/>
            <person name="Johnson M."/>
            <person name="Bhonagiri V."/>
            <person name="Nash W.E."/>
            <person name="Mardis E.R."/>
            <person name="Wilson R.K."/>
        </authorList>
    </citation>
    <scope>NUCLEOTIDE SEQUENCE [LARGE SCALE GENOMIC DNA]</scope>
    <source>
        <strain evidence="1 2">DSM 16992</strain>
    </source>
</reference>
<comment type="caution">
    <text evidence="1">The sequence shown here is derived from an EMBL/GenBank/DDBJ whole genome shotgun (WGS) entry which is preliminary data.</text>
</comment>
<dbReference type="Proteomes" id="UP000003882">
    <property type="component" value="Unassembled WGS sequence"/>
</dbReference>
<accession>B6XW93</accession>
<protein>
    <submittedName>
        <fullName evidence="1">Uncharacterized protein</fullName>
    </submittedName>
</protein>
<sequence>MFLIFRISQIDIVCNTNKRHVAALMATPRQQSASLDIVL</sequence>
<dbReference type="EMBL" id="ABXY01000021">
    <property type="protein sequence ID" value="EEB21118.1"/>
    <property type="molecule type" value="Genomic_DNA"/>
</dbReference>
<evidence type="ECO:0000313" key="1">
    <source>
        <dbReference type="EMBL" id="EEB21118.1"/>
    </source>
</evidence>
<reference evidence="1 2" key="1">
    <citation type="submission" date="2008-10" db="EMBL/GenBank/DDBJ databases">
        <title>Draft genome sequence of Bifidobacterium catenulatum (DSM 16992).</title>
        <authorList>
            <person name="Sudarsanam P."/>
            <person name="Ley R."/>
            <person name="Guruge J."/>
            <person name="Turnbaugh P.J."/>
            <person name="Mahowald M."/>
            <person name="Liep D."/>
            <person name="Gordon J."/>
        </authorList>
    </citation>
    <scope>NUCLEOTIDE SEQUENCE [LARGE SCALE GENOMIC DNA]</scope>
    <source>
        <strain evidence="1 2">DSM 16992</strain>
    </source>
</reference>
<gene>
    <name evidence="1" type="ORF">BIFCAT_01483</name>
</gene>
<name>B6XW93_9BIFI</name>
<organism evidence="1 2">
    <name type="scientific">Bifidobacterium catenulatum DSM 16992 = JCM 1194 = LMG 11043</name>
    <dbReference type="NCBI Taxonomy" id="566552"/>
    <lineage>
        <taxon>Bacteria</taxon>
        <taxon>Bacillati</taxon>
        <taxon>Actinomycetota</taxon>
        <taxon>Actinomycetes</taxon>
        <taxon>Bifidobacteriales</taxon>
        <taxon>Bifidobacteriaceae</taxon>
        <taxon>Bifidobacterium</taxon>
    </lineage>
</organism>